<dbReference type="InterPro" id="IPR049517">
    <property type="entry name" value="ACX-like_C"/>
</dbReference>
<dbReference type="Pfam" id="PF01968">
    <property type="entry name" value="Hydantoinase_A"/>
    <property type="match status" value="1"/>
</dbReference>
<dbReference type="InterPro" id="IPR008040">
    <property type="entry name" value="Hydant_A_N"/>
</dbReference>
<feature type="domain" description="Hydantoinase A/oxoprolinase" evidence="1">
    <location>
        <begin position="209"/>
        <end position="495"/>
    </location>
</feature>
<feature type="domain" description="Acetophenone carboxylase-like C-terminal" evidence="3">
    <location>
        <begin position="504"/>
        <end position="671"/>
    </location>
</feature>
<evidence type="ECO:0000313" key="4">
    <source>
        <dbReference type="EMBL" id="MBC3795676.1"/>
    </source>
</evidence>
<protein>
    <submittedName>
        <fullName evidence="4">Hydantoinase/oxoprolinase family protein</fullName>
    </submittedName>
</protein>
<evidence type="ECO:0000259" key="2">
    <source>
        <dbReference type="Pfam" id="PF05378"/>
    </source>
</evidence>
<dbReference type="Proteomes" id="UP000653358">
    <property type="component" value="Unassembled WGS sequence"/>
</dbReference>
<dbReference type="Pfam" id="PF05378">
    <property type="entry name" value="Hydant_A_N"/>
    <property type="match status" value="1"/>
</dbReference>
<dbReference type="InterPro" id="IPR002821">
    <property type="entry name" value="Hydantoinase_A"/>
</dbReference>
<feature type="domain" description="Hydantoinase/oxoprolinase N-terminal" evidence="2">
    <location>
        <begin position="3"/>
        <end position="188"/>
    </location>
</feature>
<proteinExistence type="predicted"/>
<gene>
    <name evidence="4" type="ORF">GH807_01240</name>
</gene>
<dbReference type="PANTHER" id="PTHR11365">
    <property type="entry name" value="5-OXOPROLINASE RELATED"/>
    <property type="match status" value="1"/>
</dbReference>
<accession>A0ABR6WGS8</accession>
<sequence length="687" mass="76048">MIKIAIDTGGTFTDYTSVGRFKDQAYHRIFVKNPTNHQHPADGILAGLKKLAEEWDADLETFLKETEKITLGTTLALNALLEKKGVKTALFTTAGFRDALEIRRAQLKNQWDLAAEKPMVLVPRRLRLGIEGRMDYQGDLVTPLNEDKVREACRKCRELGVRSIAVCYLFSFLNPEHERRTAEIIKEELPDVFVSLSADVAPRIREYERTTTTVINAYLTPVLADYLNDIKKELALYGWQKPIHIMLNNGGLSDTEAMAAFAVKTLLSGPAGGAVGNETIGKLLGKTHTVLADMGGTSFDIHVISGSSNQLVPQTELAGYPLSIPMIDISSIGAGGGSIAHVEIGGRVFIGPDSAGSVPGPACYDLGGAEPTVTDALLILGLINEDNFLGGKFALSRERAEQAIKEKVADPLNLSVQEAARIIYGIAAEMMADAVRLVTTQKGNDPRIYSLISAGGAFPLFAAKIIESLHMPEVLIPVQGPVFCSWGMLGASSRYDATRSFFMEKKQWNAKKINQTLALMMQEGESELERLSVDKDQRRFDLILEMRYVSQHHEISVPWKQGTFSQDSWETVEKEFYDTHEAIYEYAERDKDWEIIDLHLACYEENGENVLFPMASQKSNGRTKKVSGYAFNQEDEIVVPIYNEGDLNEVITGPALIDFDYTTLVIPEHFFCAPADEGILVLKKEVL</sequence>
<dbReference type="PANTHER" id="PTHR11365:SF23">
    <property type="entry name" value="HYPOTHETICAL 5-OXOPROLINASE (EUROFUNG)-RELATED"/>
    <property type="match status" value="1"/>
</dbReference>
<reference evidence="4 5" key="1">
    <citation type="journal article" date="2020" name="mSystems">
        <title>Defining Genomic and Predicted Metabolic Features of the Acetobacterium Genus.</title>
        <authorList>
            <person name="Ross D.E."/>
            <person name="Marshall C.W."/>
            <person name="Gulliver D."/>
            <person name="May H.D."/>
            <person name="Norman R.S."/>
        </authorList>
    </citation>
    <scope>NUCLEOTIDE SEQUENCE [LARGE SCALE GENOMIC DNA]</scope>
    <source>
        <strain evidence="4 5">DSM 9173</strain>
    </source>
</reference>
<evidence type="ECO:0000259" key="3">
    <source>
        <dbReference type="Pfam" id="PF19278"/>
    </source>
</evidence>
<dbReference type="InterPro" id="IPR045079">
    <property type="entry name" value="Oxoprolinase-like"/>
</dbReference>
<evidence type="ECO:0000313" key="5">
    <source>
        <dbReference type="Proteomes" id="UP000653358"/>
    </source>
</evidence>
<dbReference type="EMBL" id="WJBB01000001">
    <property type="protein sequence ID" value="MBC3795676.1"/>
    <property type="molecule type" value="Genomic_DNA"/>
</dbReference>
<keyword evidence="5" id="KW-1185">Reference proteome</keyword>
<comment type="caution">
    <text evidence="4">The sequence shown here is derived from an EMBL/GenBank/DDBJ whole genome shotgun (WGS) entry which is preliminary data.</text>
</comment>
<organism evidence="4 5">
    <name type="scientific">Acetobacterium tundrae</name>
    <dbReference type="NCBI Taxonomy" id="132932"/>
    <lineage>
        <taxon>Bacteria</taxon>
        <taxon>Bacillati</taxon>
        <taxon>Bacillota</taxon>
        <taxon>Clostridia</taxon>
        <taxon>Eubacteriales</taxon>
        <taxon>Eubacteriaceae</taxon>
        <taxon>Acetobacterium</taxon>
    </lineage>
</organism>
<dbReference type="Pfam" id="PF19278">
    <property type="entry name" value="Hydant_A_C"/>
    <property type="match status" value="1"/>
</dbReference>
<name>A0ABR6WGS8_9FIRM</name>
<evidence type="ECO:0000259" key="1">
    <source>
        <dbReference type="Pfam" id="PF01968"/>
    </source>
</evidence>
<dbReference type="RefSeq" id="WP_148601949.1">
    <property type="nucleotide sequence ID" value="NZ_RXYB01000001.1"/>
</dbReference>